<dbReference type="Pfam" id="PF00837">
    <property type="entry name" value="T4_deiodinase"/>
    <property type="match status" value="1"/>
</dbReference>
<keyword evidence="1" id="KW-0893">Thyroid hormones biosynthesis</keyword>
<dbReference type="PANTHER" id="PTHR11781">
    <property type="entry name" value="IODOTHYRONINE DEIODINASE"/>
    <property type="match status" value="1"/>
</dbReference>
<name>A0A8B7XLL1_ACAPL</name>
<dbReference type="Proteomes" id="UP000694845">
    <property type="component" value="Unplaced"/>
</dbReference>
<dbReference type="GO" id="GO:0004800">
    <property type="term" value="F:thyroxine 5'-deiodinase activity"/>
    <property type="evidence" value="ECO:0007669"/>
    <property type="project" value="InterPro"/>
</dbReference>
<dbReference type="Gene3D" id="3.40.30.10">
    <property type="entry name" value="Glutaredoxin"/>
    <property type="match status" value="1"/>
</dbReference>
<dbReference type="InterPro" id="IPR000643">
    <property type="entry name" value="Iodothyronine_deiodinase"/>
</dbReference>
<proteinExistence type="inferred from homology"/>
<protein>
    <recommendedName>
        <fullName evidence="1">Iodothyronine deiodinase</fullName>
    </recommendedName>
</protein>
<dbReference type="GO" id="GO:0042403">
    <property type="term" value="P:thyroid hormone metabolic process"/>
    <property type="evidence" value="ECO:0007669"/>
    <property type="project" value="TreeGrafter"/>
</dbReference>
<gene>
    <name evidence="3" type="primary">LOC110974403</name>
</gene>
<organism evidence="2 3">
    <name type="scientific">Acanthaster planci</name>
    <name type="common">Crown-of-thorns starfish</name>
    <dbReference type="NCBI Taxonomy" id="133434"/>
    <lineage>
        <taxon>Eukaryota</taxon>
        <taxon>Metazoa</taxon>
        <taxon>Echinodermata</taxon>
        <taxon>Eleutherozoa</taxon>
        <taxon>Asterozoa</taxon>
        <taxon>Asteroidea</taxon>
        <taxon>Valvatacea</taxon>
        <taxon>Valvatida</taxon>
        <taxon>Acanthasteridae</taxon>
        <taxon>Acanthaster</taxon>
    </lineage>
</organism>
<dbReference type="KEGG" id="aplc:110974403"/>
<dbReference type="GeneID" id="110974403"/>
<comment type="similarity">
    <text evidence="1">Belongs to the iodothyronine deiodinase family.</text>
</comment>
<evidence type="ECO:0000256" key="1">
    <source>
        <dbReference type="RuleBase" id="RU000676"/>
    </source>
</evidence>
<accession>A0A8B7XLL1</accession>
<sequence>MQNAIDDELLSDRAMVQRVLRKQREVLEGERGKQAFAEINDPTQPNLLRRIKRAQHKADRIALEELGLDKHVKDWSKFTGLLMPIMAKYKSDQEACVLGGTLAQLFHEYKDRADFLCIYLAEAHPAEYFNLNTTFKVPQHQTKEDRVAAAYKLLEEDREHHHTFTDDPLDCSLIRIVTDTMTNDFAQVYNAHPDRVFIFQGDIVIYVGDTIGKQMMNPDVLMTEATRNWLENYFKDTVD</sequence>
<evidence type="ECO:0000313" key="3">
    <source>
        <dbReference type="RefSeq" id="XP_022081703.1"/>
    </source>
</evidence>
<dbReference type="RefSeq" id="XP_022081703.1">
    <property type="nucleotide sequence ID" value="XM_022226011.1"/>
</dbReference>
<dbReference type="OrthoDB" id="428577at2759"/>
<evidence type="ECO:0000313" key="2">
    <source>
        <dbReference type="Proteomes" id="UP000694845"/>
    </source>
</evidence>
<keyword evidence="2" id="KW-1185">Reference proteome</keyword>
<dbReference type="PANTHER" id="PTHR11781:SF22">
    <property type="entry name" value="TYPE I IODOTHYRONINE DEIODINASE"/>
    <property type="match status" value="1"/>
</dbReference>
<dbReference type="GO" id="GO:0042446">
    <property type="term" value="P:hormone biosynthetic process"/>
    <property type="evidence" value="ECO:0007669"/>
    <property type="project" value="UniProtKB-KW"/>
</dbReference>
<dbReference type="OMA" id="MASSASX"/>
<keyword evidence="1" id="KW-0560">Oxidoreductase</keyword>
<reference evidence="3" key="1">
    <citation type="submission" date="2025-08" db="UniProtKB">
        <authorList>
            <consortium name="RefSeq"/>
        </authorList>
    </citation>
    <scope>IDENTIFICATION</scope>
</reference>
<comment type="function">
    <text evidence="1">Responsible for the deiodination of T4 (3,5,3',5'-tetraiodothyronine).</text>
</comment>
<dbReference type="AlphaFoldDB" id="A0A8B7XLL1"/>
<keyword evidence="1" id="KW-0712">Selenocysteine</keyword>